<organism evidence="13 14">
    <name type="scientific">Schizopora paradoxa</name>
    <dbReference type="NCBI Taxonomy" id="27342"/>
    <lineage>
        <taxon>Eukaryota</taxon>
        <taxon>Fungi</taxon>
        <taxon>Dikarya</taxon>
        <taxon>Basidiomycota</taxon>
        <taxon>Agaricomycotina</taxon>
        <taxon>Agaricomycetes</taxon>
        <taxon>Hymenochaetales</taxon>
        <taxon>Schizoporaceae</taxon>
        <taxon>Schizopora</taxon>
    </lineage>
</organism>
<comment type="subcellular location">
    <subcellularLocation>
        <location evidence="1">Nucleus</location>
    </subcellularLocation>
</comment>
<evidence type="ECO:0000256" key="1">
    <source>
        <dbReference type="ARBA" id="ARBA00004123"/>
    </source>
</evidence>
<sequence>MADSVDRPASPSKGKGKLKDFSSEFDDLDPVVTYRHIFSPTIGPKHPLRVVALCDCNAFYANCEQVRLGIDPEKPLVVAQWGMLIAVNYPAREFGISRMDKPHEAVKRCKDLIVVHVATYAEGELEPKYHEKPDAKTHKISLDLYRRECIKVVNTYKESLIGGEIEKASIDESFIDFSIPVRDELLRRFPHLKDVPLDAPQGIDTPLPSPPSSVEWPENGNLVPIDPSKFDPSDKTLTTEQVIEAEKDLIPTWHDVCLSIAAELMSRMRKAVFERLGYYTTAGIGRNKFLAKLAASYRKRNTQNILRNSAIPGFLKPMPFQKIRNLGGKLGKALAEEFDAATVGDLLSVDLDEMQRKFGESAIWVYEVLRGIDRSEVKEKPAINKSMLASKNLPNPLSSTAEGPHWIKMLTSELAIRLHEARELTPGLWPKTISLHICEGWSDRKSKQAPFPSPRTVTIDLVLGEAMKLWNEMCKEGWRKGMKITHMGVSFHGITWAEEGQRAIETFLMAAPSRPVLTKDRARSVSVGVRDTSVEPARDVDIDDDSSYSFTCPRCKKEVSVPRKTLAECRNVSGENGDLASELQGNALAALKQEHEDFHFAQDLMRENRPIITNNTASGSGSPKRPVKKQKKGGQASEPAGIAKFFIQKGKT</sequence>
<feature type="region of interest" description="Disordered" evidence="10">
    <location>
        <begin position="612"/>
        <end position="652"/>
    </location>
</feature>
<dbReference type="GO" id="GO:0035861">
    <property type="term" value="C:site of double-strand break"/>
    <property type="evidence" value="ECO:0007669"/>
    <property type="project" value="TreeGrafter"/>
</dbReference>
<evidence type="ECO:0000259" key="11">
    <source>
        <dbReference type="PROSITE" id="PS50173"/>
    </source>
</evidence>
<evidence type="ECO:0000256" key="5">
    <source>
        <dbReference type="ARBA" id="ARBA00022771"/>
    </source>
</evidence>
<evidence type="ECO:0000256" key="9">
    <source>
        <dbReference type="ARBA" id="ARBA00044975"/>
    </source>
</evidence>
<evidence type="ECO:0000256" key="10">
    <source>
        <dbReference type="SAM" id="MobiDB-lite"/>
    </source>
</evidence>
<dbReference type="Gene3D" id="3.40.1170.60">
    <property type="match status" value="1"/>
</dbReference>
<dbReference type="InterPro" id="IPR043502">
    <property type="entry name" value="DNA/RNA_pol_sf"/>
</dbReference>
<evidence type="ECO:0000313" key="13">
    <source>
        <dbReference type="EMBL" id="KLO13063.1"/>
    </source>
</evidence>
<dbReference type="PROSITE" id="PS50173">
    <property type="entry name" value="UMUC"/>
    <property type="match status" value="1"/>
</dbReference>
<dbReference type="PROSITE" id="PS51907">
    <property type="entry name" value="ZF_UBZ3"/>
    <property type="match status" value="1"/>
</dbReference>
<dbReference type="InterPro" id="IPR017961">
    <property type="entry name" value="DNA_pol_Y-fam_little_finger"/>
</dbReference>
<dbReference type="PANTHER" id="PTHR45873">
    <property type="entry name" value="DNA POLYMERASE ETA"/>
    <property type="match status" value="1"/>
</dbReference>
<feature type="domain" description="UBZ3-type" evidence="12">
    <location>
        <begin position="545"/>
        <end position="607"/>
    </location>
</feature>
<keyword evidence="4" id="KW-0227">DNA damage</keyword>
<dbReference type="FunFam" id="1.10.150.20:FF:000014">
    <property type="entry name" value="Polymerase (DNA directed), eta"/>
    <property type="match status" value="1"/>
</dbReference>
<evidence type="ECO:0000256" key="6">
    <source>
        <dbReference type="ARBA" id="ARBA00022833"/>
    </source>
</evidence>
<dbReference type="GO" id="GO:0070987">
    <property type="term" value="P:error-free translesion synthesis"/>
    <property type="evidence" value="ECO:0007669"/>
    <property type="project" value="UniProtKB-ARBA"/>
</dbReference>
<dbReference type="InterPro" id="IPR052230">
    <property type="entry name" value="DNA_polymerase_eta"/>
</dbReference>
<dbReference type="SUPFAM" id="SSF100879">
    <property type="entry name" value="Lesion bypass DNA polymerase (Y-family), little finger domain"/>
    <property type="match status" value="1"/>
</dbReference>
<dbReference type="GO" id="GO:0009314">
    <property type="term" value="P:response to radiation"/>
    <property type="evidence" value="ECO:0007669"/>
    <property type="project" value="TreeGrafter"/>
</dbReference>
<evidence type="ECO:0000256" key="3">
    <source>
        <dbReference type="ARBA" id="ARBA00022723"/>
    </source>
</evidence>
<feature type="compositionally biased region" description="Polar residues" evidence="10">
    <location>
        <begin position="612"/>
        <end position="621"/>
    </location>
</feature>
<dbReference type="GO" id="GO:0042276">
    <property type="term" value="P:error-prone translesion synthesis"/>
    <property type="evidence" value="ECO:0007669"/>
    <property type="project" value="TreeGrafter"/>
</dbReference>
<evidence type="ECO:0000256" key="8">
    <source>
        <dbReference type="ARBA" id="ARBA00023242"/>
    </source>
</evidence>
<dbReference type="GO" id="GO:0005657">
    <property type="term" value="C:replication fork"/>
    <property type="evidence" value="ECO:0007669"/>
    <property type="project" value="UniProtKB-ARBA"/>
</dbReference>
<evidence type="ECO:0000256" key="2">
    <source>
        <dbReference type="ARBA" id="ARBA00022679"/>
    </source>
</evidence>
<dbReference type="Proteomes" id="UP000053477">
    <property type="component" value="Unassembled WGS sequence"/>
</dbReference>
<feature type="domain" description="UmuC" evidence="11">
    <location>
        <begin position="51"/>
        <end position="327"/>
    </location>
</feature>
<dbReference type="Pfam" id="PF11799">
    <property type="entry name" value="IMS_C"/>
    <property type="match status" value="1"/>
</dbReference>
<evidence type="ECO:0000256" key="4">
    <source>
        <dbReference type="ARBA" id="ARBA00022763"/>
    </source>
</evidence>
<dbReference type="InterPro" id="IPR043128">
    <property type="entry name" value="Rev_trsase/Diguanyl_cyclase"/>
</dbReference>
<dbReference type="Gene3D" id="3.30.1490.100">
    <property type="entry name" value="DNA polymerase, Y-family, little finger domain"/>
    <property type="match status" value="1"/>
</dbReference>
<evidence type="ECO:0000313" key="14">
    <source>
        <dbReference type="Proteomes" id="UP000053477"/>
    </source>
</evidence>
<evidence type="ECO:0000256" key="7">
    <source>
        <dbReference type="ARBA" id="ARBA00023204"/>
    </source>
</evidence>
<keyword evidence="6" id="KW-0862">Zinc</keyword>
<dbReference type="AlphaFoldDB" id="A0A0H2RUD2"/>
<dbReference type="OrthoDB" id="5723at2759"/>
<dbReference type="EMBL" id="KQ085966">
    <property type="protein sequence ID" value="KLO13063.1"/>
    <property type="molecule type" value="Genomic_DNA"/>
</dbReference>
<dbReference type="GO" id="GO:0008270">
    <property type="term" value="F:zinc ion binding"/>
    <property type="evidence" value="ECO:0007669"/>
    <property type="project" value="UniProtKB-KW"/>
</dbReference>
<dbReference type="Gene3D" id="1.10.150.20">
    <property type="entry name" value="5' to 3' exonuclease, C-terminal subdomain"/>
    <property type="match status" value="1"/>
</dbReference>
<proteinExistence type="predicted"/>
<keyword evidence="7" id="KW-0234">DNA repair</keyword>
<keyword evidence="5" id="KW-0863">Zinc-finger</keyword>
<gene>
    <name evidence="13" type="ORF">SCHPADRAFT_874646</name>
</gene>
<dbReference type="GO" id="GO:0003887">
    <property type="term" value="F:DNA-directed DNA polymerase activity"/>
    <property type="evidence" value="ECO:0007669"/>
    <property type="project" value="TreeGrafter"/>
</dbReference>
<name>A0A0H2RUD2_9AGAM</name>
<reference evidence="13 14" key="1">
    <citation type="submission" date="2015-04" db="EMBL/GenBank/DDBJ databases">
        <title>Complete genome sequence of Schizopora paradoxa KUC8140, a cosmopolitan wood degrader in East Asia.</title>
        <authorList>
            <consortium name="DOE Joint Genome Institute"/>
            <person name="Min B."/>
            <person name="Park H."/>
            <person name="Jang Y."/>
            <person name="Kim J.-J."/>
            <person name="Kim K.H."/>
            <person name="Pangilinan J."/>
            <person name="Lipzen A."/>
            <person name="Riley R."/>
            <person name="Grigoriev I.V."/>
            <person name="Spatafora J.W."/>
            <person name="Choi I.-G."/>
        </authorList>
    </citation>
    <scope>NUCLEOTIDE SEQUENCE [LARGE SCALE GENOMIC DNA]</scope>
    <source>
        <strain evidence="13 14">KUC8140</strain>
    </source>
</reference>
<dbReference type="Pfam" id="PF00817">
    <property type="entry name" value="IMS"/>
    <property type="match status" value="1"/>
</dbReference>
<dbReference type="FunCoup" id="A0A0H2RUD2">
    <property type="interactions" value="253"/>
</dbReference>
<dbReference type="STRING" id="27342.A0A0H2RUD2"/>
<dbReference type="InterPro" id="IPR041298">
    <property type="entry name" value="UBZ3"/>
</dbReference>
<accession>A0A0H2RUD2</accession>
<dbReference type="GO" id="GO:0003684">
    <property type="term" value="F:damaged DNA binding"/>
    <property type="evidence" value="ECO:0007669"/>
    <property type="project" value="InterPro"/>
</dbReference>
<dbReference type="GO" id="GO:0007064">
    <property type="term" value="P:mitotic sister chromatid cohesion"/>
    <property type="evidence" value="ECO:0007669"/>
    <property type="project" value="UniProtKB-ARBA"/>
</dbReference>
<keyword evidence="8" id="KW-0539">Nucleus</keyword>
<dbReference type="FunFam" id="3.40.1170.60:FF:000008">
    <property type="entry name" value="DNA polymerase eta subunit"/>
    <property type="match status" value="1"/>
</dbReference>
<dbReference type="GO" id="GO:0005634">
    <property type="term" value="C:nucleus"/>
    <property type="evidence" value="ECO:0007669"/>
    <property type="project" value="UniProtKB-SubCell"/>
</dbReference>
<evidence type="ECO:0000259" key="12">
    <source>
        <dbReference type="PROSITE" id="PS51907"/>
    </source>
</evidence>
<dbReference type="InterPro" id="IPR036775">
    <property type="entry name" value="DNA_pol_Y-fam_lit_finger_sf"/>
</dbReference>
<dbReference type="InterPro" id="IPR001126">
    <property type="entry name" value="UmuC"/>
</dbReference>
<keyword evidence="14" id="KW-1185">Reference proteome</keyword>
<dbReference type="GO" id="GO:0006281">
    <property type="term" value="P:DNA repair"/>
    <property type="evidence" value="ECO:0007669"/>
    <property type="project" value="UniProtKB-KW"/>
</dbReference>
<keyword evidence="2" id="KW-0808">Transferase</keyword>
<dbReference type="InParanoid" id="A0A0H2RUD2"/>
<protein>
    <recommendedName>
        <fullName evidence="9">DNA polymerase eta</fullName>
    </recommendedName>
</protein>
<dbReference type="SUPFAM" id="SSF56672">
    <property type="entry name" value="DNA/RNA polymerases"/>
    <property type="match status" value="1"/>
</dbReference>
<dbReference type="Pfam" id="PF21704">
    <property type="entry name" value="POLH-Rev1_HhH"/>
    <property type="match status" value="1"/>
</dbReference>
<keyword evidence="3" id="KW-0479">Metal-binding</keyword>
<dbReference type="Gene3D" id="3.30.70.270">
    <property type="match status" value="1"/>
</dbReference>
<dbReference type="PANTHER" id="PTHR45873:SF1">
    <property type="entry name" value="DNA POLYMERASE ETA"/>
    <property type="match status" value="1"/>
</dbReference>